<proteinExistence type="predicted"/>
<dbReference type="Pfam" id="PF13560">
    <property type="entry name" value="HTH_31"/>
    <property type="match status" value="1"/>
</dbReference>
<dbReference type="RefSeq" id="WP_164358126.1">
    <property type="nucleotide sequence ID" value="NZ_JAAGME010001046.1"/>
</dbReference>
<dbReference type="AlphaFoldDB" id="A0A6N9VF67"/>
<accession>A0A6N9VF67</accession>
<dbReference type="Gene3D" id="1.10.260.40">
    <property type="entry name" value="lambda repressor-like DNA-binding domains"/>
    <property type="match status" value="1"/>
</dbReference>
<evidence type="ECO:0000313" key="1">
    <source>
        <dbReference type="EMBL" id="NEB70235.1"/>
    </source>
</evidence>
<dbReference type="InterPro" id="IPR010982">
    <property type="entry name" value="Lambda_DNA-bd_dom_sf"/>
</dbReference>
<dbReference type="EMBL" id="JAAGME010001046">
    <property type="protein sequence ID" value="NEB70235.1"/>
    <property type="molecule type" value="Genomic_DNA"/>
</dbReference>
<protein>
    <submittedName>
        <fullName evidence="1">Helix-turn-helix domain-containing protein</fullName>
    </submittedName>
</protein>
<name>A0A6N9VF67_STRMI</name>
<comment type="caution">
    <text evidence="1">The sequence shown here is derived from an EMBL/GenBank/DDBJ whole genome shotgun (WGS) entry which is preliminary data.</text>
</comment>
<dbReference type="SUPFAM" id="SSF47413">
    <property type="entry name" value="lambda repressor-like DNA-binding domains"/>
    <property type="match status" value="1"/>
</dbReference>
<organism evidence="1 2">
    <name type="scientific">Streptomyces microflavus</name>
    <name type="common">Streptomyces lipmanii</name>
    <dbReference type="NCBI Taxonomy" id="1919"/>
    <lineage>
        <taxon>Bacteria</taxon>
        <taxon>Bacillati</taxon>
        <taxon>Actinomycetota</taxon>
        <taxon>Actinomycetes</taxon>
        <taxon>Kitasatosporales</taxon>
        <taxon>Streptomycetaceae</taxon>
        <taxon>Streptomyces</taxon>
    </lineage>
</organism>
<dbReference type="GO" id="GO:0003677">
    <property type="term" value="F:DNA binding"/>
    <property type="evidence" value="ECO:0007669"/>
    <property type="project" value="InterPro"/>
</dbReference>
<reference evidence="1 2" key="1">
    <citation type="submission" date="2020-01" db="EMBL/GenBank/DDBJ databases">
        <title>Insect and environment-associated Actinomycetes.</title>
        <authorList>
            <person name="Currrie C."/>
            <person name="Chevrette M."/>
            <person name="Carlson C."/>
            <person name="Stubbendieck R."/>
            <person name="Wendt-Pienkowski E."/>
        </authorList>
    </citation>
    <scope>NUCLEOTIDE SEQUENCE [LARGE SCALE GENOMIC DNA]</scope>
    <source>
        <strain evidence="1 2">SID14438</strain>
    </source>
</reference>
<sequence length="139" mass="15078">MATEDHPRLAEYVIARREELGLSVRRAAQLAGIAYDTWRRIEGGTKKVHRPNVAKVDPVLGWAPGSAIGILEGREPIPIREAEEAPGADISRRPVADIDRAVRDVIQLATIATASGLTADEIRELSDRAVRDLKAAGLI</sequence>
<gene>
    <name evidence="1" type="ORF">G3I39_24740</name>
</gene>
<dbReference type="Proteomes" id="UP000471648">
    <property type="component" value="Unassembled WGS sequence"/>
</dbReference>
<evidence type="ECO:0000313" key="2">
    <source>
        <dbReference type="Proteomes" id="UP000471648"/>
    </source>
</evidence>